<dbReference type="CDD" id="cd00143">
    <property type="entry name" value="PP2Cc"/>
    <property type="match status" value="1"/>
</dbReference>
<dbReference type="RefSeq" id="WP_159805646.1">
    <property type="nucleotide sequence ID" value="NZ_BLJE01000002.1"/>
</dbReference>
<protein>
    <recommendedName>
        <fullName evidence="1">PPM-type phosphatase domain-containing protein</fullName>
    </recommendedName>
</protein>
<evidence type="ECO:0000313" key="2">
    <source>
        <dbReference type="EMBL" id="GFE64453.1"/>
    </source>
</evidence>
<dbReference type="InterPro" id="IPR036457">
    <property type="entry name" value="PPM-type-like_dom_sf"/>
</dbReference>
<dbReference type="SMART" id="SM00332">
    <property type="entry name" value="PP2Cc"/>
    <property type="match status" value="1"/>
</dbReference>
<dbReference type="SUPFAM" id="SSF81606">
    <property type="entry name" value="PP2C-like"/>
    <property type="match status" value="1"/>
</dbReference>
<comment type="caution">
    <text evidence="2">The sequence shown here is derived from an EMBL/GenBank/DDBJ whole genome shotgun (WGS) entry which is preliminary data.</text>
</comment>
<dbReference type="SMART" id="SM00331">
    <property type="entry name" value="PP2C_SIG"/>
    <property type="match status" value="1"/>
</dbReference>
<reference evidence="2 3" key="1">
    <citation type="submission" date="2019-12" db="EMBL/GenBank/DDBJ databases">
        <title>Litoreibacter badius sp. nov., a novel bacteriochlorophyll a-containing bacterium in the genus Litoreibacter.</title>
        <authorList>
            <person name="Kanamuro M."/>
            <person name="Takabe Y."/>
            <person name="Mori K."/>
            <person name="Takaichi S."/>
            <person name="Hanada S."/>
        </authorList>
    </citation>
    <scope>NUCLEOTIDE SEQUENCE [LARGE SCALE GENOMIC DNA]</scope>
    <source>
        <strain evidence="2 3">K6</strain>
    </source>
</reference>
<accession>A0A6N6JDP9</accession>
<dbReference type="PROSITE" id="PS51746">
    <property type="entry name" value="PPM_2"/>
    <property type="match status" value="1"/>
</dbReference>
<sequence length="328" mass="35616">MWRSHEPRFDVALGISQGTRDYQEDAVTADFPMGTNSGFAVLADGMGGHAAGDVASKIILTEVFSELKFQCANIDNFEAHAEEILRHAADAANACVRDHVEDHPDTRGMGATLVAPVLVENRLHWISIGDSPLYMLRGGKLKQLNEDHSMAPQIDFMVKSGLMEPEVGANHPDRNCLTSVLIGDRIPKVDCPAKPTTLKAGDMVVVASDGLQYLSEKQIERLLHRNRKKRSAEIADILLAAIERLGDPDQDNISICVIRVNDVSTTARAKTTPLANGAQALSARGNVRNVDNMPVAADEALDDDLVREPIVTTPTTFIREPKVAGQAK</sequence>
<dbReference type="InterPro" id="IPR001932">
    <property type="entry name" value="PPM-type_phosphatase-like_dom"/>
</dbReference>
<keyword evidence="3" id="KW-1185">Reference proteome</keyword>
<evidence type="ECO:0000313" key="3">
    <source>
        <dbReference type="Proteomes" id="UP000436822"/>
    </source>
</evidence>
<name>A0A6N6JDP9_9RHOB</name>
<proteinExistence type="predicted"/>
<evidence type="ECO:0000259" key="1">
    <source>
        <dbReference type="PROSITE" id="PS51746"/>
    </source>
</evidence>
<dbReference type="AlphaFoldDB" id="A0A6N6JDP9"/>
<dbReference type="Proteomes" id="UP000436822">
    <property type="component" value="Unassembled WGS sequence"/>
</dbReference>
<dbReference type="OrthoDB" id="9801841at2"/>
<gene>
    <name evidence="2" type="ORF">KIN_15270</name>
</gene>
<feature type="domain" description="PPM-type phosphatase" evidence="1">
    <location>
        <begin position="10"/>
        <end position="260"/>
    </location>
</feature>
<organism evidence="2 3">
    <name type="scientific">Litoreibacter roseus</name>
    <dbReference type="NCBI Taxonomy" id="2601869"/>
    <lineage>
        <taxon>Bacteria</taxon>
        <taxon>Pseudomonadati</taxon>
        <taxon>Pseudomonadota</taxon>
        <taxon>Alphaproteobacteria</taxon>
        <taxon>Rhodobacterales</taxon>
        <taxon>Roseobacteraceae</taxon>
        <taxon>Litoreibacter</taxon>
    </lineage>
</organism>
<dbReference type="Gene3D" id="3.60.40.10">
    <property type="entry name" value="PPM-type phosphatase domain"/>
    <property type="match status" value="1"/>
</dbReference>
<dbReference type="Pfam" id="PF13672">
    <property type="entry name" value="PP2C_2"/>
    <property type="match status" value="1"/>
</dbReference>
<dbReference type="EMBL" id="BLJE01000002">
    <property type="protein sequence ID" value="GFE64453.1"/>
    <property type="molecule type" value="Genomic_DNA"/>
</dbReference>